<evidence type="ECO:0000256" key="1">
    <source>
        <dbReference type="SAM" id="MobiDB-lite"/>
    </source>
</evidence>
<keyword evidence="4" id="KW-1185">Reference proteome</keyword>
<feature type="transmembrane region" description="Helical" evidence="2">
    <location>
        <begin position="12"/>
        <end position="30"/>
    </location>
</feature>
<feature type="region of interest" description="Disordered" evidence="1">
    <location>
        <begin position="144"/>
        <end position="170"/>
    </location>
</feature>
<evidence type="ECO:0000313" key="4">
    <source>
        <dbReference type="Proteomes" id="UP000001798"/>
    </source>
</evidence>
<feature type="region of interest" description="Disordered" evidence="1">
    <location>
        <begin position="33"/>
        <end position="81"/>
    </location>
</feature>
<feature type="compositionally biased region" description="Basic residues" evidence="1">
    <location>
        <begin position="52"/>
        <end position="64"/>
    </location>
</feature>
<keyword evidence="2" id="KW-0472">Membrane</keyword>
<feature type="compositionally biased region" description="Polar residues" evidence="1">
    <location>
        <begin position="645"/>
        <end position="661"/>
    </location>
</feature>
<organism evidence="3 4">
    <name type="scientific">Botryotinia fuckeliana (strain B05.10)</name>
    <name type="common">Noble rot fungus</name>
    <name type="synonym">Botrytis cinerea</name>
    <dbReference type="NCBI Taxonomy" id="332648"/>
    <lineage>
        <taxon>Eukaryota</taxon>
        <taxon>Fungi</taxon>
        <taxon>Dikarya</taxon>
        <taxon>Ascomycota</taxon>
        <taxon>Pezizomycotina</taxon>
        <taxon>Leotiomycetes</taxon>
        <taxon>Helotiales</taxon>
        <taxon>Sclerotiniaceae</taxon>
        <taxon>Botrytis</taxon>
    </lineage>
</organism>
<proteinExistence type="predicted"/>
<dbReference type="Proteomes" id="UP000001798">
    <property type="component" value="Chromosome 6"/>
</dbReference>
<dbReference type="KEGG" id="bfu:BCIN_06g03430"/>
<dbReference type="AlphaFoldDB" id="A0A384JK00"/>
<dbReference type="OrthoDB" id="2537141at2759"/>
<dbReference type="GeneID" id="5436749"/>
<reference evidence="3 4" key="3">
    <citation type="journal article" date="2017" name="Mol. Plant Pathol.">
        <title>A gapless genome sequence of the fungus Botrytis cinerea.</title>
        <authorList>
            <person name="Van Kan J.A."/>
            <person name="Stassen J.H."/>
            <person name="Mosbach A."/>
            <person name="Van Der Lee T.A."/>
            <person name="Faino L."/>
            <person name="Farmer A.D."/>
            <person name="Papasotiriou D.G."/>
            <person name="Zhou S."/>
            <person name="Seidl M.F."/>
            <person name="Cottam E."/>
            <person name="Edel D."/>
            <person name="Hahn M."/>
            <person name="Schwartz D.C."/>
            <person name="Dietrich R.A."/>
            <person name="Widdison S."/>
            <person name="Scalliet G."/>
        </authorList>
    </citation>
    <scope>NUCLEOTIDE SEQUENCE [LARGE SCALE GENOMIC DNA]</scope>
    <source>
        <strain evidence="3 4">B05.10</strain>
    </source>
</reference>
<keyword evidence="2" id="KW-0812">Transmembrane</keyword>
<protein>
    <submittedName>
        <fullName evidence="3">Uncharacterized protein</fullName>
    </submittedName>
</protein>
<accession>A0A384JK00</accession>
<reference evidence="3 4" key="2">
    <citation type="journal article" date="2012" name="Eukaryot. Cell">
        <title>Genome update of Botrytis cinerea strains B05.10 and T4.</title>
        <authorList>
            <person name="Staats M."/>
            <person name="van Kan J.A."/>
        </authorList>
    </citation>
    <scope>NUCLEOTIDE SEQUENCE [LARGE SCALE GENOMIC DNA]</scope>
    <source>
        <strain evidence="3 4">B05.10</strain>
    </source>
</reference>
<evidence type="ECO:0000313" key="3">
    <source>
        <dbReference type="EMBL" id="ATZ50870.1"/>
    </source>
</evidence>
<feature type="compositionally biased region" description="Basic residues" evidence="1">
    <location>
        <begin position="257"/>
        <end position="272"/>
    </location>
</feature>
<feature type="region of interest" description="Disordered" evidence="1">
    <location>
        <begin position="291"/>
        <end position="314"/>
    </location>
</feature>
<sequence>MTIPFIPVHNVILSPFTVYLVLASFAFSQMEDNHQSRKRRHAHGHESEHLEPRKHHKHHNHHSTSPRYDRILSPKTSVEKRPPLVIRDRNELSAGRDYVRNWLAHTQNEDIIEPPKQFNAELDSSRPQKKSRCLGHDHTAHGPVEIRNITDPRPKPYQEHASSDSSLLEASKMPVVDERTRIPQKTNVAIRGHVKERTRSHKNQMNVLSTVTSTSSGSSAVQPKQGAFEKRARHKTREDRYDTKRKADKSEAVDKRIRTRREKRGDRKKAARKASEDLMNNFASNKIGQDRLTVRPSNGPGIFQNGRASSPPRRRGLPDLAFSEMEFLQRSGKKSHVNDSIVVPKSQAKEKRKAARAQDEIAEFFKPSKTPVRDNSSTMDHLTSPTSIAKVSLYERQLRKDRENDRHWYYTEDLTARIGKKRSHLMEPASKQVQFNELQFPEKLTPKLHSEEISNRKVHYETVDSVVTWSESQNSPGATMASRRAKEQYCQRQISATPDSIRNSIERTGIFKDTGIESSSRRKSNIQQPVNEELQGAGGKDVISTIDSPVETSREFSNLGKDSIINSHEIGRPPSFQQPDCLPQLPSHMQKKTEQPLSKGKIPIAVDVRDDGLRRIVVEYYDSNRGWYRGEESESPFRSPEHPSKPTTALITRPLTRQQIARNARIKRPSTTLPVIRETSDESRENPISSMSSISGKGIQRTESASVRSSSGKGDMQRHTSSTNASEQLDDDILEPRVSEQMFPQTNSQFQQQSIKNMSRNSVSQTTILDGERKQPPEVRTANMNGRTFTPLRATSHKSPSRNYLQFSTQPPPWIEHGSYHELSRQHFPSIPRSPLIRVPSLYARQMEPKQEEGQITNGAFNEKREEYGSYKLQEPCFGVEAYEENRDNLETELKTSYGVDGVLDSRRYMDDLGELGPQEANVYRNSISGYEMAGLRYDNPNRHFRANEYHIQDVRGEEYSPWDSDNHFLQEPWIENRQDLQQPYEIEYHNDQLVRPSFPSYRELNEGRDENASETILMQRFWRPNPQY</sequence>
<feature type="compositionally biased region" description="Basic and acidic residues" evidence="1">
    <location>
        <begin position="67"/>
        <end position="81"/>
    </location>
</feature>
<feature type="region of interest" description="Disordered" evidence="1">
    <location>
        <begin position="211"/>
        <end position="275"/>
    </location>
</feature>
<feature type="region of interest" description="Disordered" evidence="1">
    <location>
        <begin position="628"/>
        <end position="730"/>
    </location>
</feature>
<dbReference type="VEuPathDB" id="FungiDB:Bcin06g03430"/>
<dbReference type="RefSeq" id="XP_024549248.1">
    <property type="nucleotide sequence ID" value="XM_024693462.1"/>
</dbReference>
<keyword evidence="2" id="KW-1133">Transmembrane helix</keyword>
<gene>
    <name evidence="3" type="ORF">BCIN_06g03430</name>
</gene>
<dbReference type="EMBL" id="CP009810">
    <property type="protein sequence ID" value="ATZ50870.1"/>
    <property type="molecule type" value="Genomic_DNA"/>
</dbReference>
<feature type="compositionally biased region" description="Basic and acidic residues" evidence="1">
    <location>
        <begin position="148"/>
        <end position="162"/>
    </location>
</feature>
<reference evidence="3 4" key="1">
    <citation type="journal article" date="2011" name="PLoS Genet.">
        <title>Genomic analysis of the necrotrophic fungal pathogens Sclerotinia sclerotiorum and Botrytis cinerea.</title>
        <authorList>
            <person name="Amselem J."/>
            <person name="Cuomo C.A."/>
            <person name="van Kan J.A."/>
            <person name="Viaud M."/>
            <person name="Benito E.P."/>
            <person name="Couloux A."/>
            <person name="Coutinho P.M."/>
            <person name="de Vries R.P."/>
            <person name="Dyer P.S."/>
            <person name="Fillinger S."/>
            <person name="Fournier E."/>
            <person name="Gout L."/>
            <person name="Hahn M."/>
            <person name="Kohn L."/>
            <person name="Lapalu N."/>
            <person name="Plummer K.M."/>
            <person name="Pradier J.M."/>
            <person name="Quevillon E."/>
            <person name="Sharon A."/>
            <person name="Simon A."/>
            <person name="ten Have A."/>
            <person name="Tudzynski B."/>
            <person name="Tudzynski P."/>
            <person name="Wincker P."/>
            <person name="Andrew M."/>
            <person name="Anthouard V."/>
            <person name="Beever R.E."/>
            <person name="Beffa R."/>
            <person name="Benoit I."/>
            <person name="Bouzid O."/>
            <person name="Brault B."/>
            <person name="Chen Z."/>
            <person name="Choquer M."/>
            <person name="Collemare J."/>
            <person name="Cotton P."/>
            <person name="Danchin E.G."/>
            <person name="Da Silva C."/>
            <person name="Gautier A."/>
            <person name="Giraud C."/>
            <person name="Giraud T."/>
            <person name="Gonzalez C."/>
            <person name="Grossetete S."/>
            <person name="Guldener U."/>
            <person name="Henrissat B."/>
            <person name="Howlett B.J."/>
            <person name="Kodira C."/>
            <person name="Kretschmer M."/>
            <person name="Lappartient A."/>
            <person name="Leroch M."/>
            <person name="Levis C."/>
            <person name="Mauceli E."/>
            <person name="Neuveglise C."/>
            <person name="Oeser B."/>
            <person name="Pearson M."/>
            <person name="Poulain J."/>
            <person name="Poussereau N."/>
            <person name="Quesneville H."/>
            <person name="Rascle C."/>
            <person name="Schumacher J."/>
            <person name="Segurens B."/>
            <person name="Sexton A."/>
            <person name="Silva E."/>
            <person name="Sirven C."/>
            <person name="Soanes D.M."/>
            <person name="Talbot N.J."/>
            <person name="Templeton M."/>
            <person name="Yandava C."/>
            <person name="Yarden O."/>
            <person name="Zeng Q."/>
            <person name="Rollins J.A."/>
            <person name="Lebrun M.H."/>
            <person name="Dickman M."/>
        </authorList>
    </citation>
    <scope>NUCLEOTIDE SEQUENCE [LARGE SCALE GENOMIC DNA]</scope>
    <source>
        <strain evidence="3 4">B05.10</strain>
    </source>
</reference>
<name>A0A384JK00_BOTFB</name>
<feature type="compositionally biased region" description="Polar residues" evidence="1">
    <location>
        <begin position="701"/>
        <end position="712"/>
    </location>
</feature>
<feature type="compositionally biased region" description="Basic and acidic residues" evidence="1">
    <location>
        <begin position="236"/>
        <end position="256"/>
    </location>
</feature>
<evidence type="ECO:0000256" key="2">
    <source>
        <dbReference type="SAM" id="Phobius"/>
    </source>
</evidence>